<evidence type="ECO:0000313" key="2">
    <source>
        <dbReference type="Proteomes" id="UP000552757"/>
    </source>
</evidence>
<keyword evidence="2" id="KW-1185">Reference proteome</keyword>
<dbReference type="EMBL" id="JACIEB010000007">
    <property type="protein sequence ID" value="MBB3983171.1"/>
    <property type="molecule type" value="Genomic_DNA"/>
</dbReference>
<dbReference type="Proteomes" id="UP000552757">
    <property type="component" value="Unassembled WGS sequence"/>
</dbReference>
<evidence type="ECO:0000313" key="1">
    <source>
        <dbReference type="EMBL" id="MBB3983171.1"/>
    </source>
</evidence>
<gene>
    <name evidence="1" type="ORF">GGR44_002858</name>
</gene>
<protein>
    <recommendedName>
        <fullName evidence="3">HEPN domain-containing protein</fullName>
    </recommendedName>
</protein>
<name>A0A7W6DKR8_9SPHN</name>
<evidence type="ECO:0008006" key="3">
    <source>
        <dbReference type="Google" id="ProtNLM"/>
    </source>
</evidence>
<proteinExistence type="predicted"/>
<accession>A0A7W6DKR8</accession>
<comment type="caution">
    <text evidence="1">The sequence shown here is derived from an EMBL/GenBank/DDBJ whole genome shotgun (WGS) entry which is preliminary data.</text>
</comment>
<dbReference type="RefSeq" id="WP_343052346.1">
    <property type="nucleotide sequence ID" value="NZ_JACIEB010000007.1"/>
</dbReference>
<sequence>MSTSHPRCSRRAGRRLATNEREMMMRDLHDEELRALLAFRQRHGRCWKAALLLRWSAGTDADEPGSAYLRHLRNIGGPRWLIGLSAATLDDAARRFAGNVDPVLIDIFMENATGSARGASASVGIAPASAAHSLAIAIELSLKAYLMKAGYADDWNRVHIRHDLEKALALATEAGLSGLPLELPDLTAILSPAYSHHEIDALFRVGASPFDVADACLCVDRLLAVIRVQIA</sequence>
<organism evidence="1 2">
    <name type="scientific">Sphingobium fontiphilum</name>
    <dbReference type="NCBI Taxonomy" id="944425"/>
    <lineage>
        <taxon>Bacteria</taxon>
        <taxon>Pseudomonadati</taxon>
        <taxon>Pseudomonadota</taxon>
        <taxon>Alphaproteobacteria</taxon>
        <taxon>Sphingomonadales</taxon>
        <taxon>Sphingomonadaceae</taxon>
        <taxon>Sphingobium</taxon>
    </lineage>
</organism>
<reference evidence="1 2" key="1">
    <citation type="submission" date="2020-08" db="EMBL/GenBank/DDBJ databases">
        <title>Genomic Encyclopedia of Type Strains, Phase IV (KMG-IV): sequencing the most valuable type-strain genomes for metagenomic binning, comparative biology and taxonomic classification.</title>
        <authorList>
            <person name="Goeker M."/>
        </authorList>
    </citation>
    <scope>NUCLEOTIDE SEQUENCE [LARGE SCALE GENOMIC DNA]</scope>
    <source>
        <strain evidence="1 2">DSM 29348</strain>
    </source>
</reference>
<dbReference type="AlphaFoldDB" id="A0A7W6DKR8"/>